<dbReference type="HOGENOM" id="CLU_2865303_0_0_6"/>
<organism evidence="1 2">
    <name type="scientific">secondary endosymbiont of Ctenarytaina eucalypti</name>
    <dbReference type="NCBI Taxonomy" id="1199245"/>
    <lineage>
        <taxon>Bacteria</taxon>
        <taxon>Pseudomonadati</taxon>
        <taxon>Pseudomonadota</taxon>
        <taxon>Gammaproteobacteria</taxon>
        <taxon>Enterobacterales</taxon>
        <taxon>Enterobacteriaceae</taxon>
        <taxon>aphid secondary symbionts</taxon>
    </lineage>
</organism>
<dbReference type="KEGG" id="sect:A359_01080"/>
<evidence type="ECO:0000313" key="1">
    <source>
        <dbReference type="EMBL" id="AFP84512.1"/>
    </source>
</evidence>
<protein>
    <submittedName>
        <fullName evidence="1">Uncharacterized protein</fullName>
    </submittedName>
</protein>
<keyword evidence="2" id="KW-1185">Reference proteome</keyword>
<dbReference type="AlphaFoldDB" id="J3TEY6"/>
<sequence>MSLPAISSYSGAEIATVKALNLKALLLDATHLQDQTTVALPSVNSSKTLFYSTNIALYDALDEV</sequence>
<proteinExistence type="predicted"/>
<evidence type="ECO:0000313" key="2">
    <source>
        <dbReference type="Proteomes" id="UP000003936"/>
    </source>
</evidence>
<accession>J3TEY6</accession>
<dbReference type="EMBL" id="CP003546">
    <property type="protein sequence ID" value="AFP84512.1"/>
    <property type="molecule type" value="Genomic_DNA"/>
</dbReference>
<name>J3TEY6_9ENTR</name>
<reference evidence="1 2" key="1">
    <citation type="journal article" date="2012" name="Mol. Biol. Evol.">
        <title>Genome reduction and co-evolution between the primary and secondary bacterial symbionts of psyllids.</title>
        <authorList>
            <person name="Sloan D.B."/>
            <person name="Moran N.A."/>
        </authorList>
    </citation>
    <scope>NUCLEOTIDE SEQUENCE [LARGE SCALE GENOMIC DNA]</scope>
    <source>
        <strain evidence="1">Ceuc_S</strain>
    </source>
</reference>
<gene>
    <name evidence="1" type="ORF">A359_01080</name>
</gene>
<dbReference type="Proteomes" id="UP000003936">
    <property type="component" value="Chromosome"/>
</dbReference>